<evidence type="ECO:0000313" key="1">
    <source>
        <dbReference type="EMBL" id="EKX45249.1"/>
    </source>
</evidence>
<dbReference type="RefSeq" id="XP_005832229.1">
    <property type="nucleotide sequence ID" value="XM_005832172.1"/>
</dbReference>
<dbReference type="HOGENOM" id="CLU_603335_0_0_1"/>
<reference evidence="2" key="3">
    <citation type="submission" date="2015-06" db="UniProtKB">
        <authorList>
            <consortium name="EnsemblProtists"/>
        </authorList>
    </citation>
    <scope>IDENTIFICATION</scope>
</reference>
<dbReference type="Proteomes" id="UP000011087">
    <property type="component" value="Unassembled WGS sequence"/>
</dbReference>
<dbReference type="EnsemblProtists" id="EKX45249">
    <property type="protein sequence ID" value="EKX45249"/>
    <property type="gene ID" value="GUITHDRAFT_139164"/>
</dbReference>
<dbReference type="AlphaFoldDB" id="L1JAX9"/>
<proteinExistence type="predicted"/>
<reference evidence="3" key="2">
    <citation type="submission" date="2012-11" db="EMBL/GenBank/DDBJ databases">
        <authorList>
            <person name="Kuo A."/>
            <person name="Curtis B.A."/>
            <person name="Tanifuji G."/>
            <person name="Burki F."/>
            <person name="Gruber A."/>
            <person name="Irimia M."/>
            <person name="Maruyama S."/>
            <person name="Arias M.C."/>
            <person name="Ball S.G."/>
            <person name="Gile G.H."/>
            <person name="Hirakawa Y."/>
            <person name="Hopkins J.F."/>
            <person name="Rensing S.A."/>
            <person name="Schmutz J."/>
            <person name="Symeonidi A."/>
            <person name="Elias M."/>
            <person name="Eveleigh R.J."/>
            <person name="Herman E.K."/>
            <person name="Klute M.J."/>
            <person name="Nakayama T."/>
            <person name="Obornik M."/>
            <person name="Reyes-Prieto A."/>
            <person name="Armbrust E.V."/>
            <person name="Aves S.J."/>
            <person name="Beiko R.G."/>
            <person name="Coutinho P."/>
            <person name="Dacks J.B."/>
            <person name="Durnford D.G."/>
            <person name="Fast N.M."/>
            <person name="Green B.R."/>
            <person name="Grisdale C."/>
            <person name="Hempe F."/>
            <person name="Henrissat B."/>
            <person name="Hoppner M.P."/>
            <person name="Ishida K.-I."/>
            <person name="Kim E."/>
            <person name="Koreny L."/>
            <person name="Kroth P.G."/>
            <person name="Liu Y."/>
            <person name="Malik S.-B."/>
            <person name="Maier U.G."/>
            <person name="McRose D."/>
            <person name="Mock T."/>
            <person name="Neilson J.A."/>
            <person name="Onodera N.T."/>
            <person name="Poole A.M."/>
            <person name="Pritham E.J."/>
            <person name="Richards T.A."/>
            <person name="Rocap G."/>
            <person name="Roy S.W."/>
            <person name="Sarai C."/>
            <person name="Schaack S."/>
            <person name="Shirato S."/>
            <person name="Slamovits C.H."/>
            <person name="Spencer D.F."/>
            <person name="Suzuki S."/>
            <person name="Worden A.Z."/>
            <person name="Zauner S."/>
            <person name="Barry K."/>
            <person name="Bell C."/>
            <person name="Bharti A.K."/>
            <person name="Crow J.A."/>
            <person name="Grimwood J."/>
            <person name="Kramer R."/>
            <person name="Lindquist E."/>
            <person name="Lucas S."/>
            <person name="Salamov A."/>
            <person name="McFadden G.I."/>
            <person name="Lane C.E."/>
            <person name="Keeling P.J."/>
            <person name="Gray M.W."/>
            <person name="Grigoriev I.V."/>
            <person name="Archibald J.M."/>
        </authorList>
    </citation>
    <scope>NUCLEOTIDE SEQUENCE</scope>
    <source>
        <strain evidence="3">CCMP2712</strain>
    </source>
</reference>
<evidence type="ECO:0000313" key="2">
    <source>
        <dbReference type="EnsemblProtists" id="EKX45249"/>
    </source>
</evidence>
<evidence type="ECO:0000313" key="3">
    <source>
        <dbReference type="Proteomes" id="UP000011087"/>
    </source>
</evidence>
<dbReference type="PaxDb" id="55529-EKX45249"/>
<name>L1JAX9_GUITC</name>
<protein>
    <submittedName>
        <fullName evidence="1 2">Uncharacterized protein</fullName>
    </submittedName>
</protein>
<keyword evidence="3" id="KW-1185">Reference proteome</keyword>
<dbReference type="KEGG" id="gtt:GUITHDRAFT_139164"/>
<accession>L1JAX9</accession>
<organism evidence="1">
    <name type="scientific">Guillardia theta (strain CCMP2712)</name>
    <name type="common">Cryptophyte</name>
    <dbReference type="NCBI Taxonomy" id="905079"/>
    <lineage>
        <taxon>Eukaryota</taxon>
        <taxon>Cryptophyceae</taxon>
        <taxon>Pyrenomonadales</taxon>
        <taxon>Geminigeraceae</taxon>
        <taxon>Guillardia</taxon>
    </lineage>
</organism>
<dbReference type="GeneID" id="17301929"/>
<gene>
    <name evidence="1" type="ORF">GUITHDRAFT_139164</name>
</gene>
<sequence length="454" mass="51267">MEAKVKILGRFGRDLSADELEHFISVIKQDKLPRQKRVQACQGIIFLFVREPMIASHLISNFFLELVTQAEESTRVLSLDLLFNLSLRSQVLATDRYAVTRIPSEEHSYSIRYDYLVDSINCSLREILLRLPDGQHPVASQRDERCDEKVWQAATTCMLALVTIEGHVDEQAVLLVDLQTAFDILKAKGKKPREPLRHAAPGLRFTAEDVDWTHSRINAGTCESPSKLSSDELEMLISALWTYRGKVAEVWVERVAPKLLPPSLDTPDRQRAERAMREMLEDCQALKEDERPPDSLMQQTHDDTGDETAAAMQALALHVISDDESSVDIAIAWLFHLNARSSSARSPRQLRMAAGASSSAACRWMAAKDEKLTEKPNLDVLSMSPLAVMHYLLDTIPSDEAELRRALLLLLLEAFDGDPEEFEEEVSPLPMFLHALQGDADEWVIELVTRRMEL</sequence>
<dbReference type="EMBL" id="JH993000">
    <property type="protein sequence ID" value="EKX45249.1"/>
    <property type="molecule type" value="Genomic_DNA"/>
</dbReference>
<reference evidence="1 3" key="1">
    <citation type="journal article" date="2012" name="Nature">
        <title>Algal genomes reveal evolutionary mosaicism and the fate of nucleomorphs.</title>
        <authorList>
            <consortium name="DOE Joint Genome Institute"/>
            <person name="Curtis B.A."/>
            <person name="Tanifuji G."/>
            <person name="Burki F."/>
            <person name="Gruber A."/>
            <person name="Irimia M."/>
            <person name="Maruyama S."/>
            <person name="Arias M.C."/>
            <person name="Ball S.G."/>
            <person name="Gile G.H."/>
            <person name="Hirakawa Y."/>
            <person name="Hopkins J.F."/>
            <person name="Kuo A."/>
            <person name="Rensing S.A."/>
            <person name="Schmutz J."/>
            <person name="Symeonidi A."/>
            <person name="Elias M."/>
            <person name="Eveleigh R.J."/>
            <person name="Herman E.K."/>
            <person name="Klute M.J."/>
            <person name="Nakayama T."/>
            <person name="Obornik M."/>
            <person name="Reyes-Prieto A."/>
            <person name="Armbrust E.V."/>
            <person name="Aves S.J."/>
            <person name="Beiko R.G."/>
            <person name="Coutinho P."/>
            <person name="Dacks J.B."/>
            <person name="Durnford D.G."/>
            <person name="Fast N.M."/>
            <person name="Green B.R."/>
            <person name="Grisdale C.J."/>
            <person name="Hempel F."/>
            <person name="Henrissat B."/>
            <person name="Hoppner M.P."/>
            <person name="Ishida K."/>
            <person name="Kim E."/>
            <person name="Koreny L."/>
            <person name="Kroth P.G."/>
            <person name="Liu Y."/>
            <person name="Malik S.B."/>
            <person name="Maier U.G."/>
            <person name="McRose D."/>
            <person name="Mock T."/>
            <person name="Neilson J.A."/>
            <person name="Onodera N.T."/>
            <person name="Poole A.M."/>
            <person name="Pritham E.J."/>
            <person name="Richards T.A."/>
            <person name="Rocap G."/>
            <person name="Roy S.W."/>
            <person name="Sarai C."/>
            <person name="Schaack S."/>
            <person name="Shirato S."/>
            <person name="Slamovits C.H."/>
            <person name="Spencer D.F."/>
            <person name="Suzuki S."/>
            <person name="Worden A.Z."/>
            <person name="Zauner S."/>
            <person name="Barry K."/>
            <person name="Bell C."/>
            <person name="Bharti A.K."/>
            <person name="Crow J.A."/>
            <person name="Grimwood J."/>
            <person name="Kramer R."/>
            <person name="Lindquist E."/>
            <person name="Lucas S."/>
            <person name="Salamov A."/>
            <person name="McFadden G.I."/>
            <person name="Lane C.E."/>
            <person name="Keeling P.J."/>
            <person name="Gray M.W."/>
            <person name="Grigoriev I.V."/>
            <person name="Archibald J.M."/>
        </authorList>
    </citation>
    <scope>NUCLEOTIDE SEQUENCE</scope>
    <source>
        <strain evidence="1 3">CCMP2712</strain>
    </source>
</reference>